<reference evidence="3" key="2">
    <citation type="journal article" date="2022" name="Microb. Genom.">
        <title>A chromosome-scale genome assembly of the tomato pathogen Cladosporium fulvum reveals a compartmentalized genome architecture and the presence of a dispensable chromosome.</title>
        <authorList>
            <person name="Zaccaron A.Z."/>
            <person name="Chen L.H."/>
            <person name="Samaras A."/>
            <person name="Stergiopoulos I."/>
        </authorList>
    </citation>
    <scope>NUCLEOTIDE SEQUENCE</scope>
    <source>
        <strain evidence="3">Race5_Kim</strain>
    </source>
</reference>
<dbReference type="OMA" id="GEILHYP"/>
<proteinExistence type="predicted"/>
<keyword evidence="1" id="KW-0175">Coiled coil</keyword>
<gene>
    <name evidence="3" type="ORF">CLAFUR5_00979</name>
</gene>
<protein>
    <submittedName>
        <fullName evidence="3">Uncharacterized protein</fullName>
    </submittedName>
</protein>
<feature type="coiled-coil region" evidence="1">
    <location>
        <begin position="3"/>
        <end position="30"/>
    </location>
</feature>
<organism evidence="3 4">
    <name type="scientific">Passalora fulva</name>
    <name type="common">Tomato leaf mold</name>
    <name type="synonym">Cladosporium fulvum</name>
    <dbReference type="NCBI Taxonomy" id="5499"/>
    <lineage>
        <taxon>Eukaryota</taxon>
        <taxon>Fungi</taxon>
        <taxon>Dikarya</taxon>
        <taxon>Ascomycota</taxon>
        <taxon>Pezizomycotina</taxon>
        <taxon>Dothideomycetes</taxon>
        <taxon>Dothideomycetidae</taxon>
        <taxon>Mycosphaerellales</taxon>
        <taxon>Mycosphaerellaceae</taxon>
        <taxon>Fulvia</taxon>
    </lineage>
</organism>
<dbReference type="RefSeq" id="XP_047756107.1">
    <property type="nucleotide sequence ID" value="XM_047900127.1"/>
</dbReference>
<keyword evidence="4" id="KW-1185">Reference proteome</keyword>
<feature type="compositionally biased region" description="Basic residues" evidence="2">
    <location>
        <begin position="139"/>
        <end position="152"/>
    </location>
</feature>
<evidence type="ECO:0000313" key="3">
    <source>
        <dbReference type="EMBL" id="UJO11741.1"/>
    </source>
</evidence>
<evidence type="ECO:0000256" key="1">
    <source>
        <dbReference type="SAM" id="Coils"/>
    </source>
</evidence>
<sequence length="313" mass="34303">MPARSQETSIDQHRAEIERLTQEGASCEQVAATLRAAGFTVSAKTISRYRVAWGLRKRQASTKGRTYPNRKRTVASQDTPSKTKSQEARKAEITRLTHQGKTPEEIVEALEAQGIHFKNAVSTIWRLQTSWGLIEPDKHRSRGTGPYKKKKSPSQNNEGRAGPAQKKRKEILAPSNPGEILHYPTNLQNGPSKRGGPGQTPHGDDMDASYNMDSNHGPYPALDNRMQLSNPSDVPSVNVAAELMGTELLIDLANSTLAAAHRVKELYLAQQGLRPGPGMSSLPTDEDIATAKRKVRESAAVMHDMAMPNVVES</sequence>
<feature type="region of interest" description="Disordered" evidence="2">
    <location>
        <begin position="59"/>
        <end position="89"/>
    </location>
</feature>
<evidence type="ECO:0000313" key="4">
    <source>
        <dbReference type="Proteomes" id="UP000756132"/>
    </source>
</evidence>
<dbReference type="Proteomes" id="UP000756132">
    <property type="component" value="Chromosome 1"/>
</dbReference>
<evidence type="ECO:0000256" key="2">
    <source>
        <dbReference type="SAM" id="MobiDB-lite"/>
    </source>
</evidence>
<dbReference type="EMBL" id="CP090163">
    <property type="protein sequence ID" value="UJO11741.1"/>
    <property type="molecule type" value="Genomic_DNA"/>
</dbReference>
<dbReference type="KEGG" id="ffu:CLAFUR5_00979"/>
<dbReference type="OrthoDB" id="3635128at2759"/>
<name>A0A9Q8L6L1_PASFU</name>
<feature type="region of interest" description="Disordered" evidence="2">
    <location>
        <begin position="136"/>
        <end position="222"/>
    </location>
</feature>
<accession>A0A9Q8L6L1</accession>
<feature type="compositionally biased region" description="Polar residues" evidence="2">
    <location>
        <begin position="74"/>
        <end position="83"/>
    </location>
</feature>
<dbReference type="AlphaFoldDB" id="A0A9Q8L6L1"/>
<reference evidence="3" key="1">
    <citation type="submission" date="2021-12" db="EMBL/GenBank/DDBJ databases">
        <authorList>
            <person name="Zaccaron A."/>
            <person name="Stergiopoulos I."/>
        </authorList>
    </citation>
    <scope>NUCLEOTIDE SEQUENCE</scope>
    <source>
        <strain evidence="3">Race5_Kim</strain>
    </source>
</reference>
<dbReference type="GeneID" id="71980857"/>